<evidence type="ECO:0000313" key="3">
    <source>
        <dbReference type="EMBL" id="CAL4095232.1"/>
    </source>
</evidence>
<dbReference type="InterPro" id="IPR000073">
    <property type="entry name" value="AB_hydrolase_1"/>
</dbReference>
<dbReference type="GO" id="GO:0047372">
    <property type="term" value="F:monoacylglycerol lipase activity"/>
    <property type="evidence" value="ECO:0007669"/>
    <property type="project" value="TreeGrafter"/>
</dbReference>
<evidence type="ECO:0000256" key="1">
    <source>
        <dbReference type="SAM" id="Phobius"/>
    </source>
</evidence>
<keyword evidence="1" id="KW-0472">Membrane</keyword>
<evidence type="ECO:0000313" key="4">
    <source>
        <dbReference type="Proteomes" id="UP001497623"/>
    </source>
</evidence>
<dbReference type="GO" id="GO:0004622">
    <property type="term" value="F:phosphatidylcholine lysophospholipase activity"/>
    <property type="evidence" value="ECO:0007669"/>
    <property type="project" value="TreeGrafter"/>
</dbReference>
<keyword evidence="1" id="KW-1133">Transmembrane helix</keyword>
<gene>
    <name evidence="3" type="ORF">MNOR_LOCUS15360</name>
</gene>
<dbReference type="GO" id="GO:0052651">
    <property type="term" value="P:monoacylglycerol catabolic process"/>
    <property type="evidence" value="ECO:0007669"/>
    <property type="project" value="TreeGrafter"/>
</dbReference>
<dbReference type="Proteomes" id="UP001497623">
    <property type="component" value="Unassembled WGS sequence"/>
</dbReference>
<sequence>MSISEIMNSKRCKKARSCLGHPCTIFSCIIFVLVFVIFPLSFKITPALMQKIIFINGVYSDVPPIENVLSHGARNFKIKAEENIEIGVWHILPQSLLYRAPNDTSSNQTKWFEASLNKHYPIVVYLHGNGGTRAASNRVGLYYVLRSMDYHVIAFDYRGYGDSSAVQPTEDGMVKDTIAIYHYLKSKANSTDIYIWGHSLGTGVATHAVADMCNDKNCPKGMILESPFNSMADEVKTHPLTF</sequence>
<dbReference type="PANTHER" id="PTHR12277:SF194">
    <property type="entry name" value="FI04476P"/>
    <property type="match status" value="1"/>
</dbReference>
<evidence type="ECO:0000259" key="2">
    <source>
        <dbReference type="Pfam" id="PF00561"/>
    </source>
</evidence>
<dbReference type="SUPFAM" id="SSF53474">
    <property type="entry name" value="alpha/beta-Hydrolases"/>
    <property type="match status" value="1"/>
</dbReference>
<keyword evidence="1" id="KW-0812">Transmembrane</keyword>
<accession>A0AAV2QTB1</accession>
<feature type="domain" description="AB hydrolase-1" evidence="2">
    <location>
        <begin position="121"/>
        <end position="234"/>
    </location>
</feature>
<protein>
    <recommendedName>
        <fullName evidence="2">AB hydrolase-1 domain-containing protein</fullName>
    </recommendedName>
</protein>
<dbReference type="GO" id="GO:0005789">
    <property type="term" value="C:endoplasmic reticulum membrane"/>
    <property type="evidence" value="ECO:0007669"/>
    <property type="project" value="TreeGrafter"/>
</dbReference>
<feature type="non-terminal residue" evidence="3">
    <location>
        <position position="242"/>
    </location>
</feature>
<dbReference type="GO" id="GO:0006660">
    <property type="term" value="P:phosphatidylserine catabolic process"/>
    <property type="evidence" value="ECO:0007669"/>
    <property type="project" value="TreeGrafter"/>
</dbReference>
<keyword evidence="4" id="KW-1185">Reference proteome</keyword>
<comment type="caution">
    <text evidence="3">The sequence shown here is derived from an EMBL/GenBank/DDBJ whole genome shotgun (WGS) entry which is preliminary data.</text>
</comment>
<feature type="transmembrane region" description="Helical" evidence="1">
    <location>
        <begin position="21"/>
        <end position="42"/>
    </location>
</feature>
<dbReference type="Gene3D" id="3.40.50.1820">
    <property type="entry name" value="alpha/beta hydrolase"/>
    <property type="match status" value="1"/>
</dbReference>
<reference evidence="3 4" key="1">
    <citation type="submission" date="2024-05" db="EMBL/GenBank/DDBJ databases">
        <authorList>
            <person name="Wallberg A."/>
        </authorList>
    </citation>
    <scope>NUCLEOTIDE SEQUENCE [LARGE SCALE GENOMIC DNA]</scope>
</reference>
<dbReference type="EMBL" id="CAXKWB010009576">
    <property type="protein sequence ID" value="CAL4095232.1"/>
    <property type="molecule type" value="Genomic_DNA"/>
</dbReference>
<dbReference type="Pfam" id="PF00561">
    <property type="entry name" value="Abhydrolase_1"/>
    <property type="match status" value="1"/>
</dbReference>
<dbReference type="PANTHER" id="PTHR12277">
    <property type="entry name" value="ALPHA/BETA HYDROLASE DOMAIN-CONTAINING PROTEIN"/>
    <property type="match status" value="1"/>
</dbReference>
<name>A0AAV2QTB1_MEGNR</name>
<dbReference type="InterPro" id="IPR029058">
    <property type="entry name" value="AB_hydrolase_fold"/>
</dbReference>
<dbReference type="AlphaFoldDB" id="A0AAV2QTB1"/>
<proteinExistence type="predicted"/>
<organism evidence="3 4">
    <name type="scientific">Meganyctiphanes norvegica</name>
    <name type="common">Northern krill</name>
    <name type="synonym">Thysanopoda norvegica</name>
    <dbReference type="NCBI Taxonomy" id="48144"/>
    <lineage>
        <taxon>Eukaryota</taxon>
        <taxon>Metazoa</taxon>
        <taxon>Ecdysozoa</taxon>
        <taxon>Arthropoda</taxon>
        <taxon>Crustacea</taxon>
        <taxon>Multicrustacea</taxon>
        <taxon>Malacostraca</taxon>
        <taxon>Eumalacostraca</taxon>
        <taxon>Eucarida</taxon>
        <taxon>Euphausiacea</taxon>
        <taxon>Euphausiidae</taxon>
        <taxon>Meganyctiphanes</taxon>
    </lineage>
</organism>